<evidence type="ECO:0000313" key="4">
    <source>
        <dbReference type="Proteomes" id="UP001472677"/>
    </source>
</evidence>
<dbReference type="SUPFAM" id="SSF53098">
    <property type="entry name" value="Ribonuclease H-like"/>
    <property type="match status" value="1"/>
</dbReference>
<dbReference type="Proteomes" id="UP001472677">
    <property type="component" value="Unassembled WGS sequence"/>
</dbReference>
<accession>A0ABR2B6F6</accession>
<keyword evidence="1" id="KW-0812">Transmembrane</keyword>
<reference evidence="3 4" key="1">
    <citation type="journal article" date="2024" name="G3 (Bethesda)">
        <title>Genome assembly of Hibiscus sabdariffa L. provides insights into metabolisms of medicinal natural products.</title>
        <authorList>
            <person name="Kim T."/>
        </authorList>
    </citation>
    <scope>NUCLEOTIDE SEQUENCE [LARGE SCALE GENOMIC DNA]</scope>
    <source>
        <strain evidence="3">TK-2024</strain>
        <tissue evidence="3">Old leaves</tissue>
    </source>
</reference>
<dbReference type="PANTHER" id="PTHR33033:SF109">
    <property type="entry name" value="PROTEIN, PUTATIVE-RELATED"/>
    <property type="match status" value="1"/>
</dbReference>
<organism evidence="3 4">
    <name type="scientific">Hibiscus sabdariffa</name>
    <name type="common">roselle</name>
    <dbReference type="NCBI Taxonomy" id="183260"/>
    <lineage>
        <taxon>Eukaryota</taxon>
        <taxon>Viridiplantae</taxon>
        <taxon>Streptophyta</taxon>
        <taxon>Embryophyta</taxon>
        <taxon>Tracheophyta</taxon>
        <taxon>Spermatophyta</taxon>
        <taxon>Magnoliopsida</taxon>
        <taxon>eudicotyledons</taxon>
        <taxon>Gunneridae</taxon>
        <taxon>Pentapetalae</taxon>
        <taxon>rosids</taxon>
        <taxon>malvids</taxon>
        <taxon>Malvales</taxon>
        <taxon>Malvaceae</taxon>
        <taxon>Malvoideae</taxon>
        <taxon>Hibiscus</taxon>
    </lineage>
</organism>
<dbReference type="CDD" id="cd06222">
    <property type="entry name" value="RNase_H_like"/>
    <property type="match status" value="1"/>
</dbReference>
<evidence type="ECO:0000313" key="3">
    <source>
        <dbReference type="EMBL" id="KAK8502480.1"/>
    </source>
</evidence>
<dbReference type="Pfam" id="PF13456">
    <property type="entry name" value="RVT_3"/>
    <property type="match status" value="1"/>
</dbReference>
<dbReference type="InterPro" id="IPR036397">
    <property type="entry name" value="RNaseH_sf"/>
</dbReference>
<dbReference type="PANTHER" id="PTHR33033">
    <property type="entry name" value="POLYNUCLEOTIDYL TRANSFERASE, RIBONUCLEASE H-LIKE SUPERFAMILY PROTEIN-RELATED"/>
    <property type="match status" value="1"/>
</dbReference>
<feature type="transmembrane region" description="Helical" evidence="1">
    <location>
        <begin position="69"/>
        <end position="92"/>
    </location>
</feature>
<feature type="domain" description="RNase H type-1" evidence="2">
    <location>
        <begin position="17"/>
        <end position="70"/>
    </location>
</feature>
<dbReference type="InterPro" id="IPR044730">
    <property type="entry name" value="RNase_H-like_dom_plant"/>
</dbReference>
<protein>
    <recommendedName>
        <fullName evidence="2">RNase H type-1 domain-containing protein</fullName>
    </recommendedName>
</protein>
<sequence length="101" mass="10649">MLPNTWIPPPQGYLKFNIDGAVKGSYGDAGIGGCLRNDKSQCLISFSKSVGLSDVTTAEIRALVEACKLFKIFGFLMLQLLVGLVASLTSAIGSYSSCLIG</sequence>
<dbReference type="EMBL" id="JBBPBM010000167">
    <property type="protein sequence ID" value="KAK8502480.1"/>
    <property type="molecule type" value="Genomic_DNA"/>
</dbReference>
<gene>
    <name evidence="3" type="ORF">V6N12_005467</name>
</gene>
<evidence type="ECO:0000259" key="2">
    <source>
        <dbReference type="Pfam" id="PF13456"/>
    </source>
</evidence>
<keyword evidence="4" id="KW-1185">Reference proteome</keyword>
<keyword evidence="1" id="KW-1133">Transmembrane helix</keyword>
<keyword evidence="1" id="KW-0472">Membrane</keyword>
<dbReference type="InterPro" id="IPR012337">
    <property type="entry name" value="RNaseH-like_sf"/>
</dbReference>
<name>A0ABR2B6F6_9ROSI</name>
<comment type="caution">
    <text evidence="3">The sequence shown here is derived from an EMBL/GenBank/DDBJ whole genome shotgun (WGS) entry which is preliminary data.</text>
</comment>
<dbReference type="InterPro" id="IPR002156">
    <property type="entry name" value="RNaseH_domain"/>
</dbReference>
<evidence type="ECO:0000256" key="1">
    <source>
        <dbReference type="SAM" id="Phobius"/>
    </source>
</evidence>
<proteinExistence type="predicted"/>
<dbReference type="Gene3D" id="3.30.420.10">
    <property type="entry name" value="Ribonuclease H-like superfamily/Ribonuclease H"/>
    <property type="match status" value="1"/>
</dbReference>